<keyword evidence="16 21" id="KW-0472">Membrane</keyword>
<feature type="transmembrane region" description="Helical" evidence="21">
    <location>
        <begin position="104"/>
        <end position="125"/>
    </location>
</feature>
<evidence type="ECO:0000256" key="16">
    <source>
        <dbReference type="ARBA" id="ARBA00023136"/>
    </source>
</evidence>
<sequence>MARTKGGLTVTNPTNPTPDHDSTAPATREHGAAPALTDRFENPGLPPHVPRRADDDPKAARRAEMQVVGLFTISALASIAFVVAYFAIDPDLKGYLLGIGEVNLYHVALGVTMGLSLLCIGLGAIHWAKTLMPDEEVVEERHPQASDDDDRLAVGRQLSHGWRSSQLNRRAAILGSAGGALGLFALPLVLPVVAGLGPRPGRGLYTTNWEEGTRLMIDPSGAAIRAADVTQGSVFHVMPDGWVGHAAVEEHGAEEAMLAKAKDQVILVRLDPEIIQSQKQRDWGYEGIVAYSKVCTHVGCPVALYEQQTHHLLCPCHQSTFDMTDDCKVIFGPAKRPLPQLPITVDGEGYIVAAGAFREPIGPSFWERNRPGLLGVDET</sequence>
<dbReference type="Proteomes" id="UP000092482">
    <property type="component" value="Chromosome"/>
</dbReference>
<dbReference type="PANTHER" id="PTHR10134">
    <property type="entry name" value="CYTOCHROME B-C1 COMPLEX SUBUNIT RIESKE, MITOCHONDRIAL"/>
    <property type="match status" value="1"/>
</dbReference>
<keyword evidence="10" id="KW-0479">Metal-binding</keyword>
<keyword evidence="11" id="KW-0249">Electron transport</keyword>
<comment type="function">
    <text evidence="1">Iron-sulfur subunit of the cytochrome bc1 complex, an essential component of the respiratory electron transport chain required for ATP synthesis. The bc1 complex catalyzes the oxidation of menaquinol and the reduction of cytochrome c in the respiratory chain. The bc1 complex operates through a Q-cycle mechanism that couples electron transfer to generation of the proton gradient that drives ATP synthesis.</text>
</comment>
<comment type="subcellular location">
    <subcellularLocation>
        <location evidence="2">Cell membrane</location>
        <topology evidence="2">Multi-pass membrane protein</topology>
    </subcellularLocation>
</comment>
<evidence type="ECO:0000256" key="17">
    <source>
        <dbReference type="ARBA" id="ARBA00023157"/>
    </source>
</evidence>
<feature type="region of interest" description="Disordered" evidence="20">
    <location>
        <begin position="1"/>
        <end position="60"/>
    </location>
</feature>
<evidence type="ECO:0000256" key="1">
    <source>
        <dbReference type="ARBA" id="ARBA00002494"/>
    </source>
</evidence>
<evidence type="ECO:0000256" key="9">
    <source>
        <dbReference type="ARBA" id="ARBA00022714"/>
    </source>
</evidence>
<dbReference type="SUPFAM" id="SSF50022">
    <property type="entry name" value="ISP domain"/>
    <property type="match status" value="1"/>
</dbReference>
<dbReference type="GO" id="GO:0004497">
    <property type="term" value="F:monooxygenase activity"/>
    <property type="evidence" value="ECO:0007669"/>
    <property type="project" value="UniProtKB-ARBA"/>
</dbReference>
<evidence type="ECO:0000256" key="8">
    <source>
        <dbReference type="ARBA" id="ARBA00022692"/>
    </source>
</evidence>
<dbReference type="InterPro" id="IPR045603">
    <property type="entry name" value="QcrA_N"/>
</dbReference>
<keyword evidence="7" id="KW-0679">Respiratory chain</keyword>
<feature type="domain" description="Rieske" evidence="22">
    <location>
        <begin position="288"/>
        <end position="352"/>
    </location>
</feature>
<dbReference type="EMBL" id="CP014989">
    <property type="protein sequence ID" value="ANS78219.1"/>
    <property type="molecule type" value="Genomic_DNA"/>
</dbReference>
<dbReference type="PATRIC" id="fig|1758689.4.peg.854"/>
<protein>
    <recommendedName>
        <fullName evidence="4">Cytochrome bc1 complex Rieske iron-sulfur subunit</fullName>
    </recommendedName>
    <alternativeName>
        <fullName evidence="18">Cytochrome bc1 reductase complex subunit QcrA</fullName>
    </alternativeName>
    <alternativeName>
        <fullName evidence="19">Rieske iron-sulfur protein</fullName>
    </alternativeName>
</protein>
<keyword evidence="12 21" id="KW-1133">Transmembrane helix</keyword>
<proteinExistence type="inferred from homology"/>
<dbReference type="GO" id="GO:0051537">
    <property type="term" value="F:2 iron, 2 sulfur cluster binding"/>
    <property type="evidence" value="ECO:0007669"/>
    <property type="project" value="UniProtKB-KW"/>
</dbReference>
<evidence type="ECO:0000256" key="19">
    <source>
        <dbReference type="ARBA" id="ARBA00032409"/>
    </source>
</evidence>
<dbReference type="STRING" id="1758689.SGUI_0823"/>
<dbReference type="PROSITE" id="PS51296">
    <property type="entry name" value="RIESKE"/>
    <property type="match status" value="1"/>
</dbReference>
<evidence type="ECO:0000313" key="24">
    <source>
        <dbReference type="Proteomes" id="UP000092482"/>
    </source>
</evidence>
<comment type="similarity">
    <text evidence="3">Belongs to the Rieske iron-sulfur protein family.</text>
</comment>
<name>A0A1B1N9X1_9MICO</name>
<dbReference type="Pfam" id="PF19297">
    <property type="entry name" value="QcrA_N"/>
    <property type="match status" value="1"/>
</dbReference>
<evidence type="ECO:0000256" key="6">
    <source>
        <dbReference type="ARBA" id="ARBA00022475"/>
    </source>
</evidence>
<feature type="transmembrane region" description="Helical" evidence="21">
    <location>
        <begin position="171"/>
        <end position="194"/>
    </location>
</feature>
<evidence type="ECO:0000256" key="11">
    <source>
        <dbReference type="ARBA" id="ARBA00022982"/>
    </source>
</evidence>
<evidence type="ECO:0000313" key="23">
    <source>
        <dbReference type="EMBL" id="ANS78219.1"/>
    </source>
</evidence>
<keyword evidence="8 21" id="KW-0812">Transmembrane</keyword>
<evidence type="ECO:0000256" key="4">
    <source>
        <dbReference type="ARBA" id="ARBA00015816"/>
    </source>
</evidence>
<evidence type="ECO:0000256" key="15">
    <source>
        <dbReference type="ARBA" id="ARBA00023014"/>
    </source>
</evidence>
<evidence type="ECO:0000256" key="20">
    <source>
        <dbReference type="SAM" id="MobiDB-lite"/>
    </source>
</evidence>
<dbReference type="InterPro" id="IPR014349">
    <property type="entry name" value="Rieske_Fe-S_prot"/>
</dbReference>
<feature type="compositionally biased region" description="Basic and acidic residues" evidence="20">
    <location>
        <begin position="51"/>
        <end position="60"/>
    </location>
</feature>
<keyword evidence="15" id="KW-0411">Iron-sulfur</keyword>
<dbReference type="AlphaFoldDB" id="A0A1B1N9X1"/>
<keyword evidence="6" id="KW-1003">Cell membrane</keyword>
<evidence type="ECO:0000256" key="14">
    <source>
        <dbReference type="ARBA" id="ARBA00023004"/>
    </source>
</evidence>
<dbReference type="Gene3D" id="2.102.10.10">
    <property type="entry name" value="Rieske [2Fe-2S] iron-sulphur domain"/>
    <property type="match status" value="1"/>
</dbReference>
<keyword evidence="5" id="KW-0813">Transport</keyword>
<keyword evidence="9" id="KW-0001">2Fe-2S</keyword>
<dbReference type="InterPro" id="IPR036922">
    <property type="entry name" value="Rieske_2Fe-2S_sf"/>
</dbReference>
<evidence type="ECO:0000256" key="2">
    <source>
        <dbReference type="ARBA" id="ARBA00004651"/>
    </source>
</evidence>
<accession>A0A1B1N9X1</accession>
<evidence type="ECO:0000256" key="12">
    <source>
        <dbReference type="ARBA" id="ARBA00022989"/>
    </source>
</evidence>
<evidence type="ECO:0000256" key="10">
    <source>
        <dbReference type="ARBA" id="ARBA00022723"/>
    </source>
</evidence>
<reference evidence="23 24" key="1">
    <citation type="submission" date="2016-03" db="EMBL/GenBank/DDBJ databases">
        <title>Shallow-sea hydrothermal system.</title>
        <authorList>
            <person name="Tang K."/>
        </authorList>
    </citation>
    <scope>NUCLEOTIDE SEQUENCE [LARGE SCALE GENOMIC DNA]</scope>
    <source>
        <strain evidence="23 24">JLT9</strain>
    </source>
</reference>
<dbReference type="GO" id="GO:0046872">
    <property type="term" value="F:metal ion binding"/>
    <property type="evidence" value="ECO:0007669"/>
    <property type="project" value="UniProtKB-KW"/>
</dbReference>
<dbReference type="KEGG" id="serj:SGUI_0823"/>
<evidence type="ECO:0000256" key="3">
    <source>
        <dbReference type="ARBA" id="ARBA00010651"/>
    </source>
</evidence>
<evidence type="ECO:0000259" key="22">
    <source>
        <dbReference type="PROSITE" id="PS51296"/>
    </source>
</evidence>
<dbReference type="GO" id="GO:0005886">
    <property type="term" value="C:plasma membrane"/>
    <property type="evidence" value="ECO:0007669"/>
    <property type="project" value="UniProtKB-SubCell"/>
</dbReference>
<evidence type="ECO:0000256" key="7">
    <source>
        <dbReference type="ARBA" id="ARBA00022660"/>
    </source>
</evidence>
<organism evidence="23 24">
    <name type="scientific">Serinicoccus hydrothermalis</name>
    <dbReference type="NCBI Taxonomy" id="1758689"/>
    <lineage>
        <taxon>Bacteria</taxon>
        <taxon>Bacillati</taxon>
        <taxon>Actinomycetota</taxon>
        <taxon>Actinomycetes</taxon>
        <taxon>Micrococcales</taxon>
        <taxon>Ornithinimicrobiaceae</taxon>
        <taxon>Serinicoccus</taxon>
    </lineage>
</organism>
<dbReference type="Pfam" id="PF00355">
    <property type="entry name" value="Rieske"/>
    <property type="match status" value="1"/>
</dbReference>
<dbReference type="GO" id="GO:0016705">
    <property type="term" value="F:oxidoreductase activity, acting on paired donors, with incorporation or reduction of molecular oxygen"/>
    <property type="evidence" value="ECO:0007669"/>
    <property type="project" value="UniProtKB-ARBA"/>
</dbReference>
<keyword evidence="13" id="KW-0560">Oxidoreductase</keyword>
<dbReference type="CDD" id="cd03467">
    <property type="entry name" value="Rieske"/>
    <property type="match status" value="1"/>
</dbReference>
<gene>
    <name evidence="23" type="ORF">SGUI_0823</name>
</gene>
<dbReference type="InterPro" id="IPR017941">
    <property type="entry name" value="Rieske_2Fe-2S"/>
</dbReference>
<keyword evidence="14" id="KW-0408">Iron</keyword>
<evidence type="ECO:0000256" key="21">
    <source>
        <dbReference type="SAM" id="Phobius"/>
    </source>
</evidence>
<evidence type="ECO:0000256" key="5">
    <source>
        <dbReference type="ARBA" id="ARBA00022448"/>
    </source>
</evidence>
<evidence type="ECO:0000256" key="13">
    <source>
        <dbReference type="ARBA" id="ARBA00023002"/>
    </source>
</evidence>
<feature type="transmembrane region" description="Helical" evidence="21">
    <location>
        <begin position="67"/>
        <end position="88"/>
    </location>
</feature>
<keyword evidence="17" id="KW-1015">Disulfide bond</keyword>
<keyword evidence="24" id="KW-1185">Reference proteome</keyword>
<evidence type="ECO:0000256" key="18">
    <source>
        <dbReference type="ARBA" id="ARBA00029586"/>
    </source>
</evidence>
<feature type="compositionally biased region" description="Basic and acidic residues" evidence="20">
    <location>
        <begin position="18"/>
        <end position="31"/>
    </location>
</feature>